<dbReference type="EMBL" id="CP017606">
    <property type="protein sequence ID" value="ATW30105.1"/>
    <property type="molecule type" value="Genomic_DNA"/>
</dbReference>
<accession>A0A2D3T8R7</accession>
<gene>
    <name evidence="1" type="ORF">BJP41_06965</name>
</gene>
<dbReference type="GeneID" id="66260799"/>
<dbReference type="RefSeq" id="WP_015873504.1">
    <property type="nucleotide sequence ID" value="NZ_CADIJH010000028.1"/>
</dbReference>
<dbReference type="AlphaFoldDB" id="A0A2D3T8R7"/>
<evidence type="ECO:0000313" key="2">
    <source>
        <dbReference type="Proteomes" id="UP000230008"/>
    </source>
</evidence>
<sequence length="73" mass="8860">MSISLNTPFRYTGINSEEADFLTHHYQQRGYRMKKYLNEDVRLWDVVVSLPETARFPKTPFSMLNPLWRWHEN</sequence>
<proteinExistence type="predicted"/>
<evidence type="ECO:0000313" key="1">
    <source>
        <dbReference type="EMBL" id="ATW30105.1"/>
    </source>
</evidence>
<reference evidence="2" key="1">
    <citation type="submission" date="2016-10" db="EMBL/GenBank/DDBJ databases">
        <authorList>
            <person name="Chevignon G."/>
        </authorList>
    </citation>
    <scope>NUCLEOTIDE SEQUENCE [LARGE SCALE GENOMIC DNA]</scope>
    <source>
        <strain evidence="2">A2C</strain>
    </source>
</reference>
<name>A0A2D3T8R7_9ENTR</name>
<organism evidence="1 2">
    <name type="scientific">Candidatus Williamhamiltonella defendens</name>
    <dbReference type="NCBI Taxonomy" id="138072"/>
    <lineage>
        <taxon>Bacteria</taxon>
        <taxon>Pseudomonadati</taxon>
        <taxon>Pseudomonadota</taxon>
        <taxon>Gammaproteobacteria</taxon>
        <taxon>Enterobacterales</taxon>
        <taxon>Enterobacteriaceae</taxon>
        <taxon>aphid secondary symbionts</taxon>
        <taxon>Candidatus Williamhamiltonella</taxon>
    </lineage>
</organism>
<protein>
    <submittedName>
        <fullName evidence="1">Uncharacterized protein</fullName>
    </submittedName>
</protein>
<reference evidence="2" key="2">
    <citation type="submission" date="2017-11" db="EMBL/GenBank/DDBJ databases">
        <title>PacBio sequencing of new strain of the secondary endosymbiont Candidatus Hamiltonella defensa.</title>
        <authorList>
            <person name="Strand M.R."/>
            <person name="Oliver K."/>
        </authorList>
    </citation>
    <scope>NUCLEOTIDE SEQUENCE [LARGE SCALE GENOMIC DNA]</scope>
    <source>
        <strain evidence="2">A2C</strain>
    </source>
</reference>
<dbReference type="Proteomes" id="UP000230008">
    <property type="component" value="Chromosome"/>
</dbReference>